<dbReference type="InterPro" id="IPR036390">
    <property type="entry name" value="WH_DNA-bd_sf"/>
</dbReference>
<dbReference type="Gene3D" id="1.10.10.10">
    <property type="entry name" value="Winged helix-like DNA-binding domain superfamily/Winged helix DNA-binding domain"/>
    <property type="match status" value="1"/>
</dbReference>
<feature type="domain" description="HTH marR-type" evidence="4">
    <location>
        <begin position="3"/>
        <end position="135"/>
    </location>
</feature>
<dbReference type="Pfam" id="PF01047">
    <property type="entry name" value="MarR"/>
    <property type="match status" value="1"/>
</dbReference>
<dbReference type="GO" id="GO:0003700">
    <property type="term" value="F:DNA-binding transcription factor activity"/>
    <property type="evidence" value="ECO:0007669"/>
    <property type="project" value="InterPro"/>
</dbReference>
<dbReference type="Proteomes" id="UP000198806">
    <property type="component" value="Unassembled WGS sequence"/>
</dbReference>
<keyword evidence="3" id="KW-0804">Transcription</keyword>
<sequence length="144" mass="16538">MDYMELAKQFLHNSYQFRKRGHQKKIDETMQGEAFAILYILRQGDIVLPSEISNEMNISSARVAAMLNSLENKGLVTRQIDKSDRRKILVELTQEGKELAEKHNQMVVNNTARMLELLGEHDAKELVRIMGKLAMLAPKITHCE</sequence>
<dbReference type="PROSITE" id="PS50995">
    <property type="entry name" value="HTH_MARR_2"/>
    <property type="match status" value="1"/>
</dbReference>
<dbReference type="InterPro" id="IPR036388">
    <property type="entry name" value="WH-like_DNA-bd_sf"/>
</dbReference>
<keyword evidence="6" id="KW-1185">Reference proteome</keyword>
<gene>
    <name evidence="5" type="ORF">SAMN04489757_12233</name>
</gene>
<dbReference type="AlphaFoldDB" id="A0A1I5GTE1"/>
<evidence type="ECO:0000256" key="2">
    <source>
        <dbReference type="ARBA" id="ARBA00023125"/>
    </source>
</evidence>
<dbReference type="PANTHER" id="PTHR42756:SF1">
    <property type="entry name" value="TRANSCRIPTIONAL REPRESSOR OF EMRAB OPERON"/>
    <property type="match status" value="1"/>
</dbReference>
<evidence type="ECO:0000256" key="3">
    <source>
        <dbReference type="ARBA" id="ARBA00023163"/>
    </source>
</evidence>
<reference evidence="5 6" key="1">
    <citation type="submission" date="2016-10" db="EMBL/GenBank/DDBJ databases">
        <authorList>
            <person name="de Groot N.N."/>
        </authorList>
    </citation>
    <scope>NUCLEOTIDE SEQUENCE [LARGE SCALE GENOMIC DNA]</scope>
    <source>
        <strain evidence="5 6">DSM 1283</strain>
    </source>
</reference>
<dbReference type="PANTHER" id="PTHR42756">
    <property type="entry name" value="TRANSCRIPTIONAL REGULATOR, MARR"/>
    <property type="match status" value="1"/>
</dbReference>
<name>A0A1I5GTE1_9FIRM</name>
<protein>
    <submittedName>
        <fullName evidence="5">DNA-binding transcriptional regulator, MarR family</fullName>
    </submittedName>
</protein>
<keyword evidence="1" id="KW-0805">Transcription regulation</keyword>
<accession>A0A1I5GTE1</accession>
<dbReference type="InterPro" id="IPR000835">
    <property type="entry name" value="HTH_MarR-typ"/>
</dbReference>
<dbReference type="RefSeq" id="WP_091687258.1">
    <property type="nucleotide sequence ID" value="NZ_BAABFM010000004.1"/>
</dbReference>
<dbReference type="SMART" id="SM00347">
    <property type="entry name" value="HTH_MARR"/>
    <property type="match status" value="1"/>
</dbReference>
<dbReference type="SUPFAM" id="SSF46785">
    <property type="entry name" value="Winged helix' DNA-binding domain"/>
    <property type="match status" value="1"/>
</dbReference>
<evidence type="ECO:0000313" key="6">
    <source>
        <dbReference type="Proteomes" id="UP000198806"/>
    </source>
</evidence>
<organism evidence="5 6">
    <name type="scientific">Anaerocolumna aminovalerica</name>
    <dbReference type="NCBI Taxonomy" id="1527"/>
    <lineage>
        <taxon>Bacteria</taxon>
        <taxon>Bacillati</taxon>
        <taxon>Bacillota</taxon>
        <taxon>Clostridia</taxon>
        <taxon>Lachnospirales</taxon>
        <taxon>Lachnospiraceae</taxon>
        <taxon>Anaerocolumna</taxon>
    </lineage>
</organism>
<dbReference type="OrthoDB" id="3237509at2"/>
<dbReference type="PRINTS" id="PR00598">
    <property type="entry name" value="HTHMARR"/>
</dbReference>
<keyword evidence="2 5" id="KW-0238">DNA-binding</keyword>
<dbReference type="GO" id="GO:0003677">
    <property type="term" value="F:DNA binding"/>
    <property type="evidence" value="ECO:0007669"/>
    <property type="project" value="UniProtKB-KW"/>
</dbReference>
<proteinExistence type="predicted"/>
<evidence type="ECO:0000259" key="4">
    <source>
        <dbReference type="PROSITE" id="PS50995"/>
    </source>
</evidence>
<evidence type="ECO:0000256" key="1">
    <source>
        <dbReference type="ARBA" id="ARBA00023015"/>
    </source>
</evidence>
<dbReference type="STRING" id="1527.SAMN04489757_12233"/>
<dbReference type="EMBL" id="FOWD01000022">
    <property type="protein sequence ID" value="SFO39163.1"/>
    <property type="molecule type" value="Genomic_DNA"/>
</dbReference>
<evidence type="ECO:0000313" key="5">
    <source>
        <dbReference type="EMBL" id="SFO39163.1"/>
    </source>
</evidence>